<dbReference type="Pfam" id="PF00669">
    <property type="entry name" value="Flagellin_N"/>
    <property type="match status" value="1"/>
</dbReference>
<keyword evidence="2 3" id="KW-0975">Bacterial flagellum</keyword>
<evidence type="ECO:0000259" key="4">
    <source>
        <dbReference type="Pfam" id="PF00669"/>
    </source>
</evidence>
<dbReference type="Proteomes" id="UP000253370">
    <property type="component" value="Unassembled WGS sequence"/>
</dbReference>
<dbReference type="AlphaFoldDB" id="A0A365U7L7"/>
<organism evidence="6 7">
    <name type="scientific">Rhodosalinus halophilus</name>
    <dbReference type="NCBI Taxonomy" id="2259333"/>
    <lineage>
        <taxon>Bacteria</taxon>
        <taxon>Pseudomonadati</taxon>
        <taxon>Pseudomonadota</taxon>
        <taxon>Alphaproteobacteria</taxon>
        <taxon>Rhodobacterales</taxon>
        <taxon>Paracoccaceae</taxon>
        <taxon>Rhodosalinus</taxon>
    </lineage>
</organism>
<reference evidence="6 7" key="1">
    <citation type="submission" date="2018-07" db="EMBL/GenBank/DDBJ databases">
        <title>Rhodosalinus sp. strain E84T genomic sequence and assembly.</title>
        <authorList>
            <person name="Liu Z.-W."/>
            <person name="Lu D.-C."/>
        </authorList>
    </citation>
    <scope>NUCLEOTIDE SEQUENCE [LARGE SCALE GENOMIC DNA]</scope>
    <source>
        <strain evidence="6 7">E84</strain>
    </source>
</reference>
<dbReference type="GO" id="GO:0005576">
    <property type="term" value="C:extracellular region"/>
    <property type="evidence" value="ECO:0007669"/>
    <property type="project" value="UniProtKB-SubCell"/>
</dbReference>
<feature type="domain" description="Flagellin N-terminal" evidence="4">
    <location>
        <begin position="4"/>
        <end position="137"/>
    </location>
</feature>
<dbReference type="GO" id="GO:0009288">
    <property type="term" value="C:bacterial-type flagellum"/>
    <property type="evidence" value="ECO:0007669"/>
    <property type="project" value="UniProtKB-SubCell"/>
</dbReference>
<keyword evidence="6" id="KW-0969">Cilium</keyword>
<dbReference type="InterPro" id="IPR001492">
    <property type="entry name" value="Flagellin"/>
</dbReference>
<proteinExistence type="inferred from homology"/>
<comment type="caution">
    <text evidence="6">The sequence shown here is derived from an EMBL/GenBank/DDBJ whole genome shotgun (WGS) entry which is preliminary data.</text>
</comment>
<dbReference type="OrthoDB" id="8328560at2"/>
<evidence type="ECO:0000256" key="1">
    <source>
        <dbReference type="ARBA" id="ARBA00005709"/>
    </source>
</evidence>
<evidence type="ECO:0000313" key="6">
    <source>
        <dbReference type="EMBL" id="RBI84617.1"/>
    </source>
</evidence>
<evidence type="ECO:0000259" key="5">
    <source>
        <dbReference type="Pfam" id="PF00700"/>
    </source>
</evidence>
<comment type="subcellular location">
    <subcellularLocation>
        <location evidence="3">Secreted</location>
    </subcellularLocation>
    <subcellularLocation>
        <location evidence="3">Bacterial flagellum</location>
    </subcellularLocation>
</comment>
<dbReference type="RefSeq" id="WP_113289656.1">
    <property type="nucleotide sequence ID" value="NZ_QNTQ01000010.1"/>
</dbReference>
<keyword evidence="6" id="KW-0282">Flagellum</keyword>
<evidence type="ECO:0000313" key="7">
    <source>
        <dbReference type="Proteomes" id="UP000253370"/>
    </source>
</evidence>
<name>A0A365U7L7_9RHOB</name>
<keyword evidence="7" id="KW-1185">Reference proteome</keyword>
<sequence length="509" mass="51848">MSSILTNNSAMVALQTLKSINGNLAKTQGEISTGKSVASASDNAAVWSISKLMEADVEGFKAISDSLALGESTLAVGKQAAETTTDLLTQIKGKVVAAQEENVDRQKIQTDIEALTNQISSVVGAAQFNGKNLVNNSDETSILSSLDRASDGSVQSSSISFNGQNLTQTAGSLGTGTGLTDLSSNVTASSTTLSSTAVRDDGAGTNADIALTGDFSGDSLSFDIGGTTVNFAAGDLSATAATAAGQIADAINAAQIEGISVTNNAGTLEFASTRAFEQTTVNVTQGGAAAGTLGATTVTLDQRAESFTFSAVNVNAGDGYQLSLANAGINATYVASAGDTMEDVAKGLKIAVDSANNGDITTNVAYDETTNQYTLEIDNANATDDTVTITANDDANDNAVASGRLAGLEGFDVTTKSGAEAALANVETLIQRSVDAAAEFGSVQGRIETQTDFVSKLTDSLKSGIGSLVDADMEETSARLQALQVQQQLATQSLSIANQAPQQLLALFR</sequence>
<dbReference type="SUPFAM" id="SSF64518">
    <property type="entry name" value="Phase 1 flagellin"/>
    <property type="match status" value="1"/>
</dbReference>
<dbReference type="PANTHER" id="PTHR42792">
    <property type="entry name" value="FLAGELLIN"/>
    <property type="match status" value="1"/>
</dbReference>
<comment type="similarity">
    <text evidence="1 3">Belongs to the bacterial flagellin family.</text>
</comment>
<dbReference type="GO" id="GO:0005198">
    <property type="term" value="F:structural molecule activity"/>
    <property type="evidence" value="ECO:0007669"/>
    <property type="project" value="UniProtKB-UniRule"/>
</dbReference>
<dbReference type="Pfam" id="PF00700">
    <property type="entry name" value="Flagellin_C"/>
    <property type="match status" value="1"/>
</dbReference>
<keyword evidence="6" id="KW-0966">Cell projection</keyword>
<dbReference type="InterPro" id="IPR001029">
    <property type="entry name" value="Flagellin_N"/>
</dbReference>
<keyword evidence="3" id="KW-0964">Secreted</keyword>
<dbReference type="InterPro" id="IPR046358">
    <property type="entry name" value="Flagellin_C"/>
</dbReference>
<protein>
    <recommendedName>
        <fullName evidence="3">Flagellin</fullName>
    </recommendedName>
</protein>
<dbReference type="Gene3D" id="1.20.1330.10">
    <property type="entry name" value="f41 fragment of flagellin, N-terminal domain"/>
    <property type="match status" value="2"/>
</dbReference>
<feature type="domain" description="Flagellin C-terminal" evidence="5">
    <location>
        <begin position="424"/>
        <end position="508"/>
    </location>
</feature>
<dbReference type="EMBL" id="QNTQ01000010">
    <property type="protein sequence ID" value="RBI84617.1"/>
    <property type="molecule type" value="Genomic_DNA"/>
</dbReference>
<comment type="function">
    <text evidence="3">Flagellin is the subunit protein which polymerizes to form the filaments of bacterial flagella.</text>
</comment>
<accession>A0A365U7L7</accession>
<gene>
    <name evidence="6" type="ORF">DRV85_11725</name>
</gene>
<dbReference type="PANTHER" id="PTHR42792:SF2">
    <property type="entry name" value="FLAGELLIN"/>
    <property type="match status" value="1"/>
</dbReference>
<evidence type="ECO:0000256" key="2">
    <source>
        <dbReference type="ARBA" id="ARBA00023143"/>
    </source>
</evidence>
<evidence type="ECO:0000256" key="3">
    <source>
        <dbReference type="RuleBase" id="RU362073"/>
    </source>
</evidence>